<dbReference type="CDD" id="cd06225">
    <property type="entry name" value="HAMP"/>
    <property type="match status" value="1"/>
</dbReference>
<feature type="transmembrane region" description="Helical" evidence="5">
    <location>
        <begin position="365"/>
        <end position="387"/>
    </location>
</feature>
<evidence type="ECO:0000256" key="1">
    <source>
        <dbReference type="ARBA" id="ARBA00004370"/>
    </source>
</evidence>
<dbReference type="CDD" id="cd18774">
    <property type="entry name" value="PDC2_HK_sensor"/>
    <property type="match status" value="1"/>
</dbReference>
<sequence length="716" mass="78034">MSKTQTEGCCMRQISVQWKITLLAGLCLVFTSLALIGFSIYNARTSQQTAKQQSAESVIDKSQQLLQTGALLNATEISEYLSEAIYRAEMLAANALFLKNNSEENFGESEVLRTSLDEMVRKSVLNFDTIEGAYLVFRPNMLDNEDSNYVNADYVGSNDIGQFAAYWTKAENGQNVVSRVLTQVQLTQDSDKERFVCPLEKATPCITSPRMVELETGRYLAASLSVPILIDSVAIGFYGIDLTLAPLIGITQKSDSNLFDGEGKVSIVSLNQALVASDDPKLTLGSVFQSDHLTRSGLDSLLQTGQVNTQWSEDSEWLVVFAPVTVANQNWGVIFEMPRRSVMQDAEQLDILLTEQLERGIRSELVVGTIMVLVGLLIIALMAMRLVKPIRAVAERLQNISSGEGDLTQRLNVTSSDEIGQLAQGFNLFMDKLQPIIRRVVDNTGQVVETTEHAKSTVASTRRSSEAQFKEVDSVATAAEEMTQTSAHVVDNAQRAVSAANEAQLAAETGDTVIRHSQAQMNALVERMNLAVPVVEELARNNTGIIEILSVIEGISEQTNLLALNAAIEAARAGEQGRGFAVVADEVRNLASRTQASVGEIRTVISKVELGTQEVVKAILGSNETAQVTAEQVADAVTQLNRVFSAIHAINEMSHQIVQAAQDQQTVSSQVTESVVNIRDLSAQILRETEASEKVGEQIARLSSEQQTLVAQFKVD</sequence>
<comment type="caution">
    <text evidence="8">The sequence shown here is derived from an EMBL/GenBank/DDBJ whole genome shotgun (WGS) entry which is preliminary data.</text>
</comment>
<accession>D2YHD5</accession>
<dbReference type="InterPro" id="IPR004089">
    <property type="entry name" value="MCPsignal_dom"/>
</dbReference>
<gene>
    <name evidence="8" type="ORF">VMB_29320</name>
</gene>
<evidence type="ECO:0000313" key="8">
    <source>
        <dbReference type="EMBL" id="EEW05813.1"/>
    </source>
</evidence>
<dbReference type="SUPFAM" id="SSF58104">
    <property type="entry name" value="Methyl-accepting chemotaxis protein (MCP) signaling domain"/>
    <property type="match status" value="1"/>
</dbReference>
<dbReference type="SMART" id="SM00304">
    <property type="entry name" value="HAMP"/>
    <property type="match status" value="1"/>
</dbReference>
<feature type="domain" description="HAMP" evidence="7">
    <location>
        <begin position="384"/>
        <end position="438"/>
    </location>
</feature>
<feature type="domain" description="Methyl-accepting transducer" evidence="6">
    <location>
        <begin position="443"/>
        <end position="679"/>
    </location>
</feature>
<evidence type="ECO:0000256" key="5">
    <source>
        <dbReference type="SAM" id="Phobius"/>
    </source>
</evidence>
<comment type="similarity">
    <text evidence="3">Belongs to the methyl-accepting chemotaxis (MCP) protein family.</text>
</comment>
<dbReference type="EMBL" id="ACYU01000160">
    <property type="protein sequence ID" value="EEW05813.1"/>
    <property type="molecule type" value="Genomic_DNA"/>
</dbReference>
<dbReference type="SMART" id="SM00283">
    <property type="entry name" value="MA"/>
    <property type="match status" value="1"/>
</dbReference>
<dbReference type="FunFam" id="1.10.287.950:FF:000001">
    <property type="entry name" value="Methyl-accepting chemotaxis sensory transducer"/>
    <property type="match status" value="1"/>
</dbReference>
<comment type="subcellular location">
    <subcellularLocation>
        <location evidence="1">Membrane</location>
    </subcellularLocation>
</comment>
<dbReference type="Pfam" id="PF00672">
    <property type="entry name" value="HAMP"/>
    <property type="match status" value="1"/>
</dbReference>
<keyword evidence="5" id="KW-0472">Membrane</keyword>
<keyword evidence="2 4" id="KW-0807">Transducer</keyword>
<dbReference type="CDD" id="cd11386">
    <property type="entry name" value="MCP_signal"/>
    <property type="match status" value="1"/>
</dbReference>
<dbReference type="GO" id="GO:0007165">
    <property type="term" value="P:signal transduction"/>
    <property type="evidence" value="ECO:0007669"/>
    <property type="project" value="UniProtKB-KW"/>
</dbReference>
<keyword evidence="5" id="KW-1133">Transmembrane helix</keyword>
<protein>
    <submittedName>
        <fullName evidence="8">Hemolysin secretion protein</fullName>
    </submittedName>
</protein>
<dbReference type="PROSITE" id="PS50111">
    <property type="entry name" value="CHEMOTAXIS_TRANSDUC_2"/>
    <property type="match status" value="1"/>
</dbReference>
<dbReference type="PROSITE" id="PS50885">
    <property type="entry name" value="HAMP"/>
    <property type="match status" value="1"/>
</dbReference>
<dbReference type="Pfam" id="PF00015">
    <property type="entry name" value="MCPsignal"/>
    <property type="match status" value="1"/>
</dbReference>
<dbReference type="Gene3D" id="1.10.287.950">
    <property type="entry name" value="Methyl-accepting chemotaxis protein"/>
    <property type="match status" value="1"/>
</dbReference>
<dbReference type="GO" id="GO:0016020">
    <property type="term" value="C:membrane"/>
    <property type="evidence" value="ECO:0007669"/>
    <property type="project" value="UniProtKB-SubCell"/>
</dbReference>
<evidence type="ECO:0000256" key="2">
    <source>
        <dbReference type="ARBA" id="ARBA00023224"/>
    </source>
</evidence>
<dbReference type="AlphaFoldDB" id="D2YHD5"/>
<feature type="transmembrane region" description="Helical" evidence="5">
    <location>
        <begin position="20"/>
        <end position="41"/>
    </location>
</feature>
<evidence type="ECO:0000256" key="4">
    <source>
        <dbReference type="PROSITE-ProRule" id="PRU00284"/>
    </source>
</evidence>
<reference evidence="8 9" key="1">
    <citation type="journal article" date="2009" name="BMC Evol. Biol.">
        <title>Genomic taxonomy of Vibrios.</title>
        <authorList>
            <person name="Thompson C.C."/>
            <person name="Vicente A.C."/>
            <person name="Souza R.C."/>
            <person name="Vasconcelos A.T."/>
            <person name="Vesth T."/>
            <person name="Alves N.Jr."/>
            <person name="Ussery D.W."/>
            <person name="Iida T."/>
            <person name="Thompson F.L."/>
        </authorList>
    </citation>
    <scope>NUCLEOTIDE SEQUENCE [LARGE SCALE GENOMIC DNA]</scope>
    <source>
        <strain evidence="8 9">VM603</strain>
    </source>
</reference>
<dbReference type="CDD" id="cd12913">
    <property type="entry name" value="PDC1_MCP_like"/>
    <property type="match status" value="1"/>
</dbReference>
<evidence type="ECO:0000259" key="6">
    <source>
        <dbReference type="PROSITE" id="PS50111"/>
    </source>
</evidence>
<keyword evidence="5" id="KW-0812">Transmembrane</keyword>
<dbReference type="Gene3D" id="3.30.450.20">
    <property type="entry name" value="PAS domain"/>
    <property type="match status" value="1"/>
</dbReference>
<evidence type="ECO:0000256" key="3">
    <source>
        <dbReference type="ARBA" id="ARBA00029447"/>
    </source>
</evidence>
<dbReference type="InterPro" id="IPR003660">
    <property type="entry name" value="HAMP_dom"/>
</dbReference>
<organism evidence="8 9">
    <name type="scientific">Vibrio mimicus VM603</name>
    <dbReference type="NCBI Taxonomy" id="671074"/>
    <lineage>
        <taxon>Bacteria</taxon>
        <taxon>Pseudomonadati</taxon>
        <taxon>Pseudomonadota</taxon>
        <taxon>Gammaproteobacteria</taxon>
        <taxon>Vibrionales</taxon>
        <taxon>Vibrionaceae</taxon>
        <taxon>Vibrio</taxon>
    </lineage>
</organism>
<dbReference type="Proteomes" id="UP000004827">
    <property type="component" value="Unassembled WGS sequence"/>
</dbReference>
<dbReference type="PANTHER" id="PTHR32089:SF55">
    <property type="entry name" value="METHYL ACCEPTING SENSORY TRANSDUCER WITH CACHE_2 SMALL MOLECULE BINDING DOMAIN"/>
    <property type="match status" value="1"/>
</dbReference>
<name>D2YHD5_VIBMI</name>
<evidence type="ECO:0000313" key="9">
    <source>
        <dbReference type="Proteomes" id="UP000004827"/>
    </source>
</evidence>
<evidence type="ECO:0000259" key="7">
    <source>
        <dbReference type="PROSITE" id="PS50885"/>
    </source>
</evidence>
<dbReference type="GO" id="GO:0006935">
    <property type="term" value="P:chemotaxis"/>
    <property type="evidence" value="ECO:0007669"/>
    <property type="project" value="UniProtKB-ARBA"/>
</dbReference>
<proteinExistence type="inferred from homology"/>
<dbReference type="PANTHER" id="PTHR32089">
    <property type="entry name" value="METHYL-ACCEPTING CHEMOTAXIS PROTEIN MCPB"/>
    <property type="match status" value="1"/>
</dbReference>